<dbReference type="AlphaFoldDB" id="A0A2J8QIN5"/>
<dbReference type="Proteomes" id="UP000236370">
    <property type="component" value="Unassembled WGS sequence"/>
</dbReference>
<reference evidence="2 3" key="1">
    <citation type="submission" date="2017-12" db="EMBL/GenBank/DDBJ databases">
        <title>High-resolution comparative analysis of great ape genomes.</title>
        <authorList>
            <person name="Pollen A."/>
            <person name="Hastie A."/>
            <person name="Hormozdiari F."/>
            <person name="Dougherty M."/>
            <person name="Liu R."/>
            <person name="Chaisson M."/>
            <person name="Hoppe E."/>
            <person name="Hill C."/>
            <person name="Pang A."/>
            <person name="Hillier L."/>
            <person name="Baker C."/>
            <person name="Armstrong J."/>
            <person name="Shendure J."/>
            <person name="Paten B."/>
            <person name="Wilson R."/>
            <person name="Chao H."/>
            <person name="Schneider V."/>
            <person name="Ventura M."/>
            <person name="Kronenberg Z."/>
            <person name="Murali S."/>
            <person name="Gordon D."/>
            <person name="Cantsilieris S."/>
            <person name="Munson K."/>
            <person name="Nelson B."/>
            <person name="Raja A."/>
            <person name="Underwood J."/>
            <person name="Diekhans M."/>
            <person name="Fiddes I."/>
            <person name="Haussler D."/>
            <person name="Eichler E."/>
        </authorList>
    </citation>
    <scope>NUCLEOTIDE SEQUENCE [LARGE SCALE GENOMIC DNA]</scope>
    <source>
        <strain evidence="2">Yerkes chimp pedigree #C0471</strain>
    </source>
</reference>
<comment type="caution">
    <text evidence="2">The sequence shown here is derived from an EMBL/GenBank/DDBJ whole genome shotgun (WGS) entry which is preliminary data.</text>
</comment>
<feature type="region of interest" description="Disordered" evidence="1">
    <location>
        <begin position="1"/>
        <end position="38"/>
    </location>
</feature>
<evidence type="ECO:0000256" key="1">
    <source>
        <dbReference type="SAM" id="MobiDB-lite"/>
    </source>
</evidence>
<evidence type="ECO:0000313" key="3">
    <source>
        <dbReference type="Proteomes" id="UP000236370"/>
    </source>
</evidence>
<protein>
    <submittedName>
        <fullName evidence="2">ZNF571 isoform 7</fullName>
    </submittedName>
</protein>
<organism evidence="2 3">
    <name type="scientific">Pan troglodytes</name>
    <name type="common">Chimpanzee</name>
    <dbReference type="NCBI Taxonomy" id="9598"/>
    <lineage>
        <taxon>Eukaryota</taxon>
        <taxon>Metazoa</taxon>
        <taxon>Chordata</taxon>
        <taxon>Craniata</taxon>
        <taxon>Vertebrata</taxon>
        <taxon>Euteleostomi</taxon>
        <taxon>Mammalia</taxon>
        <taxon>Eutheria</taxon>
        <taxon>Euarchontoglires</taxon>
        <taxon>Primates</taxon>
        <taxon>Haplorrhini</taxon>
        <taxon>Catarrhini</taxon>
        <taxon>Hominidae</taxon>
        <taxon>Pan</taxon>
    </lineage>
</organism>
<dbReference type="EMBL" id="NBAG03000037">
    <property type="protein sequence ID" value="PNI96069.1"/>
    <property type="molecule type" value="Genomic_DNA"/>
</dbReference>
<name>A0A2J8QIN5_PANTR</name>
<gene>
    <name evidence="2" type="ORF">CK820_G0030327</name>
</gene>
<proteinExistence type="predicted"/>
<sequence length="89" mass="10342">MSVPLEPLPRTKSAPSLWDREARRSPWPLPGRSTPRVTRTSLSQLRIVRLQLLQFLCRRNELVPYNLLRSPKTLASLDFAHLQEKNPEN</sequence>
<evidence type="ECO:0000313" key="2">
    <source>
        <dbReference type="EMBL" id="PNI96069.1"/>
    </source>
</evidence>
<accession>A0A2J8QIN5</accession>